<evidence type="ECO:0000256" key="3">
    <source>
        <dbReference type="ARBA" id="ARBA00022448"/>
    </source>
</evidence>
<dbReference type="GO" id="GO:0015562">
    <property type="term" value="F:efflux transmembrane transporter activity"/>
    <property type="evidence" value="ECO:0007669"/>
    <property type="project" value="InterPro"/>
</dbReference>
<evidence type="ECO:0000256" key="5">
    <source>
        <dbReference type="ARBA" id="ARBA00022692"/>
    </source>
</evidence>
<dbReference type="AlphaFoldDB" id="A0A3D9EID5"/>
<dbReference type="NCBIfam" id="TIGR01844">
    <property type="entry name" value="type_I_sec_TolC"/>
    <property type="match status" value="1"/>
</dbReference>
<dbReference type="Proteomes" id="UP000256988">
    <property type="component" value="Unassembled WGS sequence"/>
</dbReference>
<keyword evidence="8" id="KW-0732">Signal</keyword>
<feature type="signal peptide" evidence="8">
    <location>
        <begin position="1"/>
        <end position="17"/>
    </location>
</feature>
<dbReference type="InterPro" id="IPR010130">
    <property type="entry name" value="T1SS_OMP_TolC"/>
</dbReference>
<organism evidence="9 10">
    <name type="scientific">Ectopseudomonas oleovorans</name>
    <name type="common">Pseudomonas oleovorans</name>
    <dbReference type="NCBI Taxonomy" id="301"/>
    <lineage>
        <taxon>Bacteria</taxon>
        <taxon>Pseudomonadati</taxon>
        <taxon>Pseudomonadota</taxon>
        <taxon>Gammaproteobacteria</taxon>
        <taxon>Pseudomonadales</taxon>
        <taxon>Pseudomonadaceae</taxon>
        <taxon>Ectopseudomonas</taxon>
    </lineage>
</organism>
<dbReference type="EMBL" id="QRDL01000004">
    <property type="protein sequence ID" value="RED02934.1"/>
    <property type="molecule type" value="Genomic_DNA"/>
</dbReference>
<dbReference type="InterPro" id="IPR051906">
    <property type="entry name" value="TolC-like"/>
</dbReference>
<evidence type="ECO:0000256" key="4">
    <source>
        <dbReference type="ARBA" id="ARBA00022452"/>
    </source>
</evidence>
<dbReference type="GO" id="GO:0009279">
    <property type="term" value="C:cell outer membrane"/>
    <property type="evidence" value="ECO:0007669"/>
    <property type="project" value="UniProtKB-SubCell"/>
</dbReference>
<dbReference type="GO" id="GO:1990281">
    <property type="term" value="C:efflux pump complex"/>
    <property type="evidence" value="ECO:0007669"/>
    <property type="project" value="TreeGrafter"/>
</dbReference>
<protein>
    <submittedName>
        <fullName evidence="9">Outer membrane protein</fullName>
    </submittedName>
</protein>
<comment type="caution">
    <text evidence="9">The sequence shown here is derived from an EMBL/GenBank/DDBJ whole genome shotgun (WGS) entry which is preliminary data.</text>
</comment>
<evidence type="ECO:0000256" key="8">
    <source>
        <dbReference type="SAM" id="SignalP"/>
    </source>
</evidence>
<keyword evidence="6" id="KW-0472">Membrane</keyword>
<evidence type="ECO:0000256" key="6">
    <source>
        <dbReference type="ARBA" id="ARBA00023136"/>
    </source>
</evidence>
<evidence type="ECO:0000313" key="10">
    <source>
        <dbReference type="Proteomes" id="UP000256988"/>
    </source>
</evidence>
<keyword evidence="5" id="KW-0812">Transmembrane</keyword>
<evidence type="ECO:0000313" key="9">
    <source>
        <dbReference type="EMBL" id="RED02934.1"/>
    </source>
</evidence>
<dbReference type="GO" id="GO:0015288">
    <property type="term" value="F:porin activity"/>
    <property type="evidence" value="ECO:0007669"/>
    <property type="project" value="TreeGrafter"/>
</dbReference>
<name>A0A3D9EID5_ECTOL</name>
<gene>
    <name evidence="9" type="ORF">DFO60_2973</name>
</gene>
<dbReference type="InterPro" id="IPR003423">
    <property type="entry name" value="OMP_efflux"/>
</dbReference>
<dbReference type="Pfam" id="PF02321">
    <property type="entry name" value="OEP"/>
    <property type="match status" value="2"/>
</dbReference>
<keyword evidence="7" id="KW-0998">Cell outer membrane</keyword>
<evidence type="ECO:0000256" key="2">
    <source>
        <dbReference type="ARBA" id="ARBA00007613"/>
    </source>
</evidence>
<evidence type="ECO:0000256" key="7">
    <source>
        <dbReference type="ARBA" id="ARBA00023237"/>
    </source>
</evidence>
<accession>A0A3D9EID5</accession>
<evidence type="ECO:0000256" key="1">
    <source>
        <dbReference type="ARBA" id="ARBA00004442"/>
    </source>
</evidence>
<dbReference type="RefSeq" id="WP_115946301.1">
    <property type="nucleotide sequence ID" value="NZ_QRDL01000004.1"/>
</dbReference>
<comment type="subcellular location">
    <subcellularLocation>
        <location evidence="1">Cell outer membrane</location>
    </subcellularLocation>
</comment>
<comment type="similarity">
    <text evidence="2">Belongs to the outer membrane factor (OMF) (TC 1.B.17) family.</text>
</comment>
<dbReference type="PANTHER" id="PTHR30026">
    <property type="entry name" value="OUTER MEMBRANE PROTEIN TOLC"/>
    <property type="match status" value="1"/>
</dbReference>
<sequence length="457" mass="50328">MRWSAIALILATSWANAEVSISAASQDYVDLWQLYRQSSTSDPRILGAEAQVRNLEGQERAAFGQLLPQLSGGASSSRVRREEASQRLRYSGESYSVNLSQALYNPAAWRGFKRYEQLTEQYKAQFDDARIQSAADLVERYFNVLAAEDEVELVVAQRATTQRNLDRVRALLERQMGTVTDVLQIAAKVDSLNSQEIQARNAAQVAREELGELTGKTVYQPLKRLNPGAQLEMPQGAESLWVNMAIANNPALKAKQKAVEAAGYGISEARAGHLPTLSFNLGAQRSDFAYENVLASSDINTYSATISLQIPLYSGGSTSARVESFYGAKDAAEQDYEAIRRQVAKETKTAYLQSASDLSLIASSKKALESAVKAREVSERSLSLSVVTAVDVLSAVQQEFSARRDYLKAQYNFVTNQLVLLRWSGGFQESDIRRINEWLVVPKPSATVPDSSTKSKG</sequence>
<reference evidence="9 10" key="1">
    <citation type="submission" date="2018-07" db="EMBL/GenBank/DDBJ databases">
        <title>Genome sequencing of rice bacterial endophytes.</title>
        <authorList>
            <person name="Venturi V."/>
        </authorList>
    </citation>
    <scope>NUCLEOTIDE SEQUENCE [LARGE SCALE GENOMIC DNA]</scope>
    <source>
        <strain evidence="9 10">AG1002</strain>
    </source>
</reference>
<feature type="chain" id="PRO_5017694693" evidence="8">
    <location>
        <begin position="18"/>
        <end position="457"/>
    </location>
</feature>
<dbReference type="Gene3D" id="1.20.1600.10">
    <property type="entry name" value="Outer membrane efflux proteins (OEP)"/>
    <property type="match status" value="1"/>
</dbReference>
<keyword evidence="4" id="KW-1134">Transmembrane beta strand</keyword>
<keyword evidence="3" id="KW-0813">Transport</keyword>
<dbReference type="SUPFAM" id="SSF56954">
    <property type="entry name" value="Outer membrane efflux proteins (OEP)"/>
    <property type="match status" value="1"/>
</dbReference>
<proteinExistence type="inferred from homology"/>
<dbReference type="PANTHER" id="PTHR30026:SF20">
    <property type="entry name" value="OUTER MEMBRANE PROTEIN TOLC"/>
    <property type="match status" value="1"/>
</dbReference>